<dbReference type="OrthoDB" id="10647171at2759"/>
<feature type="region of interest" description="Disordered" evidence="1">
    <location>
        <begin position="9"/>
        <end position="53"/>
    </location>
</feature>
<dbReference type="GeneID" id="20330265"/>
<proteinExistence type="predicted"/>
<feature type="non-terminal residue" evidence="2">
    <location>
        <position position="1"/>
    </location>
</feature>
<gene>
    <name evidence="2" type="ORF">T265_16100</name>
</gene>
<dbReference type="Proteomes" id="UP000054324">
    <property type="component" value="Unassembled WGS sequence"/>
</dbReference>
<accession>A0A074YYV2</accession>
<sequence length="132" mass="15065">SQFVTELIRNALKKQENSEEFDDDDSSSDDNGGRRSSLSESQPPIPYQGDDTEVDDIVREAQEMVIRDQPLPVTAINSELSRRLFNVMEKNKINQDLNHSDTKPLLKLEEKSESDGGPWGLLRNPVIRINRR</sequence>
<dbReference type="EMBL" id="KL602143">
    <property type="protein sequence ID" value="KER18377.1"/>
    <property type="molecule type" value="Genomic_DNA"/>
</dbReference>
<protein>
    <submittedName>
        <fullName evidence="2">Uncharacterized protein</fullName>
    </submittedName>
</protein>
<dbReference type="KEGG" id="ovi:T265_16100"/>
<dbReference type="AlphaFoldDB" id="A0A074YYV2"/>
<evidence type="ECO:0000256" key="1">
    <source>
        <dbReference type="SAM" id="MobiDB-lite"/>
    </source>
</evidence>
<feature type="compositionally biased region" description="Acidic residues" evidence="1">
    <location>
        <begin position="18"/>
        <end position="28"/>
    </location>
</feature>
<reference evidence="2 3" key="1">
    <citation type="submission" date="2013-11" db="EMBL/GenBank/DDBJ databases">
        <title>Opisthorchis viverrini - life in the bile duct.</title>
        <authorList>
            <person name="Young N.D."/>
            <person name="Nagarajan N."/>
            <person name="Lin S.J."/>
            <person name="Korhonen P.K."/>
            <person name="Jex A.R."/>
            <person name="Hall R.S."/>
            <person name="Safavi-Hemami H."/>
            <person name="Kaewkong W."/>
            <person name="Bertrand D."/>
            <person name="Gao S."/>
            <person name="Seet Q."/>
            <person name="Wongkham S."/>
            <person name="Teh B.T."/>
            <person name="Wongkham C."/>
            <person name="Intapan P.M."/>
            <person name="Maleewong W."/>
            <person name="Yang X."/>
            <person name="Hu M."/>
            <person name="Wang Z."/>
            <person name="Hofmann A."/>
            <person name="Sternberg P.W."/>
            <person name="Tan P."/>
            <person name="Wang J."/>
            <person name="Gasser R.B."/>
        </authorList>
    </citation>
    <scope>NUCLEOTIDE SEQUENCE [LARGE SCALE GENOMIC DNA]</scope>
</reference>
<evidence type="ECO:0000313" key="3">
    <source>
        <dbReference type="Proteomes" id="UP000054324"/>
    </source>
</evidence>
<keyword evidence="3" id="KW-1185">Reference proteome</keyword>
<feature type="non-terminal residue" evidence="2">
    <location>
        <position position="132"/>
    </location>
</feature>
<dbReference type="CTD" id="20330265"/>
<evidence type="ECO:0000313" key="2">
    <source>
        <dbReference type="EMBL" id="KER18377.1"/>
    </source>
</evidence>
<organism evidence="2 3">
    <name type="scientific">Opisthorchis viverrini</name>
    <name type="common">Southeast Asian liver fluke</name>
    <dbReference type="NCBI Taxonomy" id="6198"/>
    <lineage>
        <taxon>Eukaryota</taxon>
        <taxon>Metazoa</taxon>
        <taxon>Spiralia</taxon>
        <taxon>Lophotrochozoa</taxon>
        <taxon>Platyhelminthes</taxon>
        <taxon>Trematoda</taxon>
        <taxon>Digenea</taxon>
        <taxon>Opisthorchiida</taxon>
        <taxon>Opisthorchiata</taxon>
        <taxon>Opisthorchiidae</taxon>
        <taxon>Opisthorchis</taxon>
    </lineage>
</organism>
<dbReference type="RefSeq" id="XP_009177876.1">
    <property type="nucleotide sequence ID" value="XM_009179612.1"/>
</dbReference>
<name>A0A074YYV2_OPIVI</name>